<dbReference type="SUPFAM" id="SSF53335">
    <property type="entry name" value="S-adenosyl-L-methionine-dependent methyltransferases"/>
    <property type="match status" value="1"/>
</dbReference>
<gene>
    <name evidence="1" type="ORF">DLJ46_10745</name>
</gene>
<dbReference type="AlphaFoldDB" id="A0A317K6W0"/>
<dbReference type="Proteomes" id="UP000245683">
    <property type="component" value="Unassembled WGS sequence"/>
</dbReference>
<dbReference type="GO" id="GO:0008168">
    <property type="term" value="F:methyltransferase activity"/>
    <property type="evidence" value="ECO:0007669"/>
    <property type="project" value="UniProtKB-KW"/>
</dbReference>
<name>A0A317K6W0_9ACTN</name>
<keyword evidence="2" id="KW-1185">Reference proteome</keyword>
<keyword evidence="1" id="KW-0808">Transferase</keyword>
<evidence type="ECO:0000313" key="2">
    <source>
        <dbReference type="Proteomes" id="UP000245683"/>
    </source>
</evidence>
<comment type="caution">
    <text evidence="1">The sequence shown here is derived from an EMBL/GenBank/DDBJ whole genome shotgun (WGS) entry which is preliminary data.</text>
</comment>
<organism evidence="1 2">
    <name type="scientific">Micromonospora globispora</name>
    <dbReference type="NCBI Taxonomy" id="1450148"/>
    <lineage>
        <taxon>Bacteria</taxon>
        <taxon>Bacillati</taxon>
        <taxon>Actinomycetota</taxon>
        <taxon>Actinomycetes</taxon>
        <taxon>Micromonosporales</taxon>
        <taxon>Micromonosporaceae</taxon>
        <taxon>Micromonospora</taxon>
    </lineage>
</organism>
<dbReference type="InterPro" id="IPR029063">
    <property type="entry name" value="SAM-dependent_MTases_sf"/>
</dbReference>
<dbReference type="EMBL" id="QGSV01000150">
    <property type="protein sequence ID" value="PWU48912.1"/>
    <property type="molecule type" value="Genomic_DNA"/>
</dbReference>
<proteinExistence type="predicted"/>
<protein>
    <submittedName>
        <fullName evidence="1">DNA methyltransferase</fullName>
    </submittedName>
</protein>
<sequence>MIPLEAARLGVPAHAIDYSPVAVLASQLLTDYPFRDWSSEPTLPADWAPEIKAGGPYRLVDDLEKVLAEIGRRYSASMAEFYPPTIASGNSTSVLPWGYLWAVSLPCQECGNRFPLVGSYELRKPSVRRATKARPEFRDPGQSYYIEVDRDQGSFYVVVHAGPPKRSPTLTNAIDATGEKIAGKTAVCIFCSHPHPLPVHRRLADEGKGQDVLLIVADHDPRVGKSYRTPTDMELEAASRASVALRSEPAFNPMLPAVPSEKIAPGNNNIIGPSIYGARTFGDMMCGRQTLAFVRLSRIIDGLGRELEATHGLSRQYARALTGFAAAQVARKVRRATRGCTLDVARNGVHDIYLNEGSLSFSYDYFESGIGTGPGTWDSLAASGLTTLRSVMQGLRGVQASVEHGSADSLTLPSGQTTAVVTDPPYDQMIAYADASDIAFVWIKRALSSLYPEMQFATDETGAQNKAKEAIVKRVRGEAPNEHRTPEHYDALIAAAFREAKRVVRHEGVVTIVFGHGEPDVWQRLLAAIAQADLIMTGSWPANTEAGGGQGKANIKTTLTMACRPAPAGRQAGRRGQVEAEIRQEIAARYPQWVEWGLAPTDMLMAAAGPAMEVVGRYSVINDNRGRPVDIATFLPLARAAVQEVMAVTVDQHRLDDFDPRTRFALWWVRLFGRRLTAKSELRWQVLASSLELAEVRDLVPTAEGGCRLITADAFKGRITPESSTVDVCMAMARAHAVGLDEVAAVLSASGRAPDDLFLWSAVTYLADRLPGADKDVIAWQSLLRNRAGVETLLARATQEQAAERRSANLQDQQEKLF</sequence>
<accession>A0A317K6W0</accession>
<keyword evidence="1" id="KW-0489">Methyltransferase</keyword>
<dbReference type="Gene3D" id="3.40.50.150">
    <property type="entry name" value="Vaccinia Virus protein VP39"/>
    <property type="match status" value="1"/>
</dbReference>
<evidence type="ECO:0000313" key="1">
    <source>
        <dbReference type="EMBL" id="PWU48912.1"/>
    </source>
</evidence>
<dbReference type="GO" id="GO:0032259">
    <property type="term" value="P:methylation"/>
    <property type="evidence" value="ECO:0007669"/>
    <property type="project" value="UniProtKB-KW"/>
</dbReference>
<reference evidence="2" key="1">
    <citation type="submission" date="2018-05" db="EMBL/GenBank/DDBJ databases">
        <title>Micromonospora globispora sp. nov. and Micromonospora rugosa sp. nov., isolated from marine sediment.</title>
        <authorList>
            <person name="Carro L."/>
            <person name="Aysel V."/>
            <person name="Cetin D."/>
            <person name="Igual J.M."/>
            <person name="Klenk H.-P."/>
            <person name="Trujillo M.E."/>
            <person name="Sahin N."/>
        </authorList>
    </citation>
    <scope>NUCLEOTIDE SEQUENCE [LARGE SCALE GENOMIC DNA]</scope>
    <source>
        <strain evidence="2">S2904</strain>
    </source>
</reference>